<dbReference type="Pfam" id="PF01969">
    <property type="entry name" value="Ni_insertion"/>
    <property type="match status" value="1"/>
</dbReference>
<feature type="compositionally biased region" description="Basic and acidic residues" evidence="3">
    <location>
        <begin position="87"/>
        <end position="156"/>
    </location>
</feature>
<dbReference type="EMBL" id="JAFLCK010000008">
    <property type="protein sequence ID" value="MBN8660215.1"/>
    <property type="molecule type" value="Genomic_DNA"/>
</dbReference>
<comment type="caution">
    <text evidence="4">The sequence shown here is derived from an EMBL/GenBank/DDBJ whole genome shotgun (WGS) entry which is preliminary data.</text>
</comment>
<reference evidence="4" key="1">
    <citation type="submission" date="2021-02" db="EMBL/GenBank/DDBJ databases">
        <title>Genome-Resolved Metagenomics of a Microbial Community Performing Photosynthetic Biological Nutrient Removal.</title>
        <authorList>
            <person name="Mcdaniel E.A."/>
        </authorList>
    </citation>
    <scope>NUCLEOTIDE SEQUENCE</scope>
    <source>
        <strain evidence="4">UWPOB_OBS1</strain>
    </source>
</reference>
<gene>
    <name evidence="4" type="primary">larC</name>
    <name evidence="4" type="ORF">J0M35_07610</name>
</gene>
<proteinExistence type="inferred from homology"/>
<dbReference type="GO" id="GO:0016829">
    <property type="term" value="F:lyase activity"/>
    <property type="evidence" value="ECO:0007669"/>
    <property type="project" value="UniProtKB-UniRule"/>
</dbReference>
<organism evidence="4 5">
    <name type="scientific">Candidatus Obscuribacter phosphatis</name>
    <dbReference type="NCBI Taxonomy" id="1906157"/>
    <lineage>
        <taxon>Bacteria</taxon>
        <taxon>Bacillati</taxon>
        <taxon>Candidatus Melainabacteria</taxon>
        <taxon>Candidatus Obscuribacterales</taxon>
        <taxon>Candidatus Obscuribacteraceae</taxon>
        <taxon>Candidatus Obscuribacter</taxon>
    </lineage>
</organism>
<keyword evidence="1 2" id="KW-0533">Nickel</keyword>
<dbReference type="PRINTS" id="PR00334">
    <property type="entry name" value="KININOGEN"/>
</dbReference>
<dbReference type="Proteomes" id="UP000664277">
    <property type="component" value="Unassembled WGS sequence"/>
</dbReference>
<evidence type="ECO:0000256" key="3">
    <source>
        <dbReference type="SAM" id="MobiDB-lite"/>
    </source>
</evidence>
<evidence type="ECO:0000256" key="2">
    <source>
        <dbReference type="HAMAP-Rule" id="MF_01074"/>
    </source>
</evidence>
<name>A0A8J7TLW0_9BACT</name>
<comment type="similarity">
    <text evidence="2">Belongs to the LarC family.</text>
</comment>
<dbReference type="PANTHER" id="PTHR36566:SF1">
    <property type="entry name" value="PYRIDINIUM-3,5-BISTHIOCARBOXYLIC ACID MONONUCLEOTIDE NICKEL INSERTION PROTEIN"/>
    <property type="match status" value="1"/>
</dbReference>
<dbReference type="Gene3D" id="3.10.20.300">
    <property type="entry name" value="mk0293 like domain"/>
    <property type="match status" value="1"/>
</dbReference>
<accession>A0A8J7TLW0</accession>
<feature type="region of interest" description="Disordered" evidence="3">
    <location>
        <begin position="87"/>
        <end position="161"/>
    </location>
</feature>
<protein>
    <recommendedName>
        <fullName evidence="2">Putative nickel insertion protein</fullName>
    </recommendedName>
</protein>
<dbReference type="GO" id="GO:0016151">
    <property type="term" value="F:nickel cation binding"/>
    <property type="evidence" value="ECO:0007669"/>
    <property type="project" value="UniProtKB-UniRule"/>
</dbReference>
<dbReference type="PANTHER" id="PTHR36566">
    <property type="entry name" value="NICKEL INSERTION PROTEIN-RELATED"/>
    <property type="match status" value="1"/>
</dbReference>
<evidence type="ECO:0000313" key="4">
    <source>
        <dbReference type="EMBL" id="MBN8660215.1"/>
    </source>
</evidence>
<dbReference type="Gene3D" id="3.30.70.1380">
    <property type="entry name" value="Transcriptional regulatory protein pf0864 domain like"/>
    <property type="match status" value="1"/>
</dbReference>
<dbReference type="InterPro" id="IPR002822">
    <property type="entry name" value="Ni_insertion"/>
</dbReference>
<dbReference type="InterPro" id="IPR002395">
    <property type="entry name" value="Kininogen"/>
</dbReference>
<dbReference type="AlphaFoldDB" id="A0A8J7TLW0"/>
<evidence type="ECO:0000313" key="5">
    <source>
        <dbReference type="Proteomes" id="UP000664277"/>
    </source>
</evidence>
<dbReference type="NCBIfam" id="TIGR00299">
    <property type="entry name" value="nickel pincer cofactor biosynthesis protein LarC"/>
    <property type="match status" value="1"/>
</dbReference>
<dbReference type="HAMAP" id="MF_01074">
    <property type="entry name" value="LarC"/>
    <property type="match status" value="1"/>
</dbReference>
<sequence>MRIAYFDCSFGASGDMLLGACLDAGEALGFGLKELTAQLELLGLPPAEFSLSLEKVHRAGIFASHLNVHLQENVLSADSKTLDPRRAVSHLHEHEHEHEHEHGHEHGHEHEHEHEHGHEHDYEHEHEHGHEHGHGHEHEHEHEHGHGHQHQHEHEHQHGRRLSDILALIENSKLADAVKALATRIFVNLGEAESKVHGVPIQSIHFHEVGATDSIVDIVGFAIAFHSLGIERAIVSPLPLGSGVIKSAHGIYPVPGPATLNLIMRAGAPTRDYPNGYECLTPTGAAILTTIAERYSGPPAFERVLGTGYGAGTYAPEAHPNVVRLMVGSALPPSHPQVGVSSGKRASFRSEIICCLETNIDDCSPQILAFAAEKLLESGALDVSLSPCQMKKGRSGHFLKVLARPEDVYHLSDILLSETTAIGVRTYYTERLAADRDFINVNLLGQEVRVKASYRLDGSLINLQPEYSDCVSLAERSGQPLKQIMQDCLETAMANFKTKSN</sequence>
<keyword evidence="2" id="KW-0456">Lyase</keyword>
<evidence type="ECO:0000256" key="1">
    <source>
        <dbReference type="ARBA" id="ARBA00022596"/>
    </source>
</evidence>